<comment type="caution">
    <text evidence="1">The sequence shown here is derived from an EMBL/GenBank/DDBJ whole genome shotgun (WGS) entry which is preliminary data.</text>
</comment>
<gene>
    <name evidence="1" type="ORF">M2280_000699</name>
</gene>
<sequence length="118" mass="13015">MSRDTGFPDSVREIVLARSGGNCEVMAGPSCLYAVHQIHHRRPRGMGGSRRASTNKPSNALAVCWPCHGHIEANREKALKNGWIVSQGDEPVEQSVMWRGRPVLLDDNGGRAEQKALW</sequence>
<proteinExistence type="predicted"/>
<accession>A0ABT6M5D7</accession>
<dbReference type="RefSeq" id="WP_280758892.1">
    <property type="nucleotide sequence ID" value="NZ_JARXVC010000002.1"/>
</dbReference>
<name>A0ABT6M5D7_9NOCA</name>
<protein>
    <submittedName>
        <fullName evidence="1">5-methylcytosine-specific restriction protein A</fullName>
        <ecNumber evidence="1">3.1.21.-</ecNumber>
    </submittedName>
</protein>
<keyword evidence="2" id="KW-1185">Reference proteome</keyword>
<dbReference type="CDD" id="cd00085">
    <property type="entry name" value="HNHc"/>
    <property type="match status" value="1"/>
</dbReference>
<dbReference type="InterPro" id="IPR003615">
    <property type="entry name" value="HNH_nuc"/>
</dbReference>
<keyword evidence="1" id="KW-0378">Hydrolase</keyword>
<evidence type="ECO:0000313" key="1">
    <source>
        <dbReference type="EMBL" id="MDH6279490.1"/>
    </source>
</evidence>
<dbReference type="EC" id="3.1.21.-" evidence="1"/>
<dbReference type="GO" id="GO:0016787">
    <property type="term" value="F:hydrolase activity"/>
    <property type="evidence" value="ECO:0007669"/>
    <property type="project" value="UniProtKB-KW"/>
</dbReference>
<dbReference type="EMBL" id="JARXVC010000002">
    <property type="protein sequence ID" value="MDH6279490.1"/>
    <property type="molecule type" value="Genomic_DNA"/>
</dbReference>
<organism evidence="1 2">
    <name type="scientific">Prescottella agglutinans</name>
    <dbReference type="NCBI Taxonomy" id="1644129"/>
    <lineage>
        <taxon>Bacteria</taxon>
        <taxon>Bacillati</taxon>
        <taxon>Actinomycetota</taxon>
        <taxon>Actinomycetes</taxon>
        <taxon>Mycobacteriales</taxon>
        <taxon>Nocardiaceae</taxon>
        <taxon>Prescottella</taxon>
    </lineage>
</organism>
<reference evidence="1 2" key="1">
    <citation type="submission" date="2023-04" db="EMBL/GenBank/DDBJ databases">
        <title>Forest soil microbial communities from Buena Vista Peninsula, Colon Province, Panama.</title>
        <authorList>
            <person name="Bouskill N."/>
        </authorList>
    </citation>
    <scope>NUCLEOTIDE SEQUENCE [LARGE SCALE GENOMIC DNA]</scope>
    <source>
        <strain evidence="1 2">CFH S0262</strain>
    </source>
</reference>
<evidence type="ECO:0000313" key="2">
    <source>
        <dbReference type="Proteomes" id="UP001160334"/>
    </source>
</evidence>
<dbReference type="Proteomes" id="UP001160334">
    <property type="component" value="Unassembled WGS sequence"/>
</dbReference>